<dbReference type="AlphaFoldDB" id="A0AAD6ZK37"/>
<dbReference type="EMBL" id="JARIHO010000042">
    <property type="protein sequence ID" value="KAJ7326340.1"/>
    <property type="molecule type" value="Genomic_DNA"/>
</dbReference>
<reference evidence="2" key="1">
    <citation type="submission" date="2023-03" db="EMBL/GenBank/DDBJ databases">
        <title>Massive genome expansion in bonnet fungi (Mycena s.s.) driven by repeated elements and novel gene families across ecological guilds.</title>
        <authorList>
            <consortium name="Lawrence Berkeley National Laboratory"/>
            <person name="Harder C.B."/>
            <person name="Miyauchi S."/>
            <person name="Viragh M."/>
            <person name="Kuo A."/>
            <person name="Thoen E."/>
            <person name="Andreopoulos B."/>
            <person name="Lu D."/>
            <person name="Skrede I."/>
            <person name="Drula E."/>
            <person name="Henrissat B."/>
            <person name="Morin E."/>
            <person name="Kohler A."/>
            <person name="Barry K."/>
            <person name="LaButti K."/>
            <person name="Morin E."/>
            <person name="Salamov A."/>
            <person name="Lipzen A."/>
            <person name="Mereny Z."/>
            <person name="Hegedus B."/>
            <person name="Baldrian P."/>
            <person name="Stursova M."/>
            <person name="Weitz H."/>
            <person name="Taylor A."/>
            <person name="Grigoriev I.V."/>
            <person name="Nagy L.G."/>
            <person name="Martin F."/>
            <person name="Kauserud H."/>
        </authorList>
    </citation>
    <scope>NUCLEOTIDE SEQUENCE</scope>
    <source>
        <strain evidence="2">CBHHK002</strain>
    </source>
</reference>
<organism evidence="2 3">
    <name type="scientific">Mycena albidolilacea</name>
    <dbReference type="NCBI Taxonomy" id="1033008"/>
    <lineage>
        <taxon>Eukaryota</taxon>
        <taxon>Fungi</taxon>
        <taxon>Dikarya</taxon>
        <taxon>Basidiomycota</taxon>
        <taxon>Agaricomycotina</taxon>
        <taxon>Agaricomycetes</taxon>
        <taxon>Agaricomycetidae</taxon>
        <taxon>Agaricales</taxon>
        <taxon>Marasmiineae</taxon>
        <taxon>Mycenaceae</taxon>
        <taxon>Mycena</taxon>
    </lineage>
</organism>
<protein>
    <submittedName>
        <fullName evidence="2">Uncharacterized protein</fullName>
    </submittedName>
</protein>
<gene>
    <name evidence="2" type="ORF">DFH08DRAFT_885560</name>
</gene>
<accession>A0AAD6ZK37</accession>
<dbReference type="Proteomes" id="UP001218218">
    <property type="component" value="Unassembled WGS sequence"/>
</dbReference>
<keyword evidence="3" id="KW-1185">Reference proteome</keyword>
<keyword evidence="1" id="KW-0812">Transmembrane</keyword>
<comment type="caution">
    <text evidence="2">The sequence shown here is derived from an EMBL/GenBank/DDBJ whole genome shotgun (WGS) entry which is preliminary data.</text>
</comment>
<evidence type="ECO:0000256" key="1">
    <source>
        <dbReference type="SAM" id="Phobius"/>
    </source>
</evidence>
<name>A0AAD6ZK37_9AGAR</name>
<feature type="transmembrane region" description="Helical" evidence="1">
    <location>
        <begin position="20"/>
        <end position="38"/>
    </location>
</feature>
<sequence length="153" mass="17077">MPAITEQPVSALTSALPTKLLLAVFIVAAIANIIYYMLPMRLTHTLVALLAKAEETYIEAHGMCLLSAAETQMLAALQLQVATIREKSLQSSLSSRVTLRDFVHGRTFTLLRSIREVQKFETHIQILKESQLRTELISNPRGVLLRRRGVGPR</sequence>
<keyword evidence="1" id="KW-1133">Transmembrane helix</keyword>
<evidence type="ECO:0000313" key="3">
    <source>
        <dbReference type="Proteomes" id="UP001218218"/>
    </source>
</evidence>
<proteinExistence type="predicted"/>
<keyword evidence="1" id="KW-0472">Membrane</keyword>
<evidence type="ECO:0000313" key="2">
    <source>
        <dbReference type="EMBL" id="KAJ7326340.1"/>
    </source>
</evidence>